<name>A0A8S5Q2D6_9CAUD</name>
<protein>
    <submittedName>
        <fullName evidence="1">Uncharacterized protein</fullName>
    </submittedName>
</protein>
<proteinExistence type="predicted"/>
<organism evidence="1">
    <name type="scientific">Siphoviridae sp. ctLqe90</name>
    <dbReference type="NCBI Taxonomy" id="2825456"/>
    <lineage>
        <taxon>Viruses</taxon>
        <taxon>Duplodnaviria</taxon>
        <taxon>Heunggongvirae</taxon>
        <taxon>Uroviricota</taxon>
        <taxon>Caudoviricetes</taxon>
    </lineage>
</organism>
<sequence>MDELLFLEEEIVEKIKALKKDKYTMKDVDVLCELLGLELFSYQKVVLLLNLNKKNLLKEILKST</sequence>
<dbReference type="EMBL" id="BK015564">
    <property type="protein sequence ID" value="DAE13152.1"/>
    <property type="molecule type" value="Genomic_DNA"/>
</dbReference>
<accession>A0A8S5Q2D6</accession>
<reference evidence="1" key="1">
    <citation type="journal article" date="2021" name="Proc. Natl. Acad. Sci. U.S.A.">
        <title>A Catalog of Tens of Thousands of Viruses from Human Metagenomes Reveals Hidden Associations with Chronic Diseases.</title>
        <authorList>
            <person name="Tisza M.J."/>
            <person name="Buck C.B."/>
        </authorList>
    </citation>
    <scope>NUCLEOTIDE SEQUENCE</scope>
    <source>
        <strain evidence="1">CtLqe90</strain>
    </source>
</reference>
<evidence type="ECO:0000313" key="1">
    <source>
        <dbReference type="EMBL" id="DAE13152.1"/>
    </source>
</evidence>